<reference evidence="3 4" key="1">
    <citation type="journal article" date="2014" name="Genome Biol. Evol.">
        <title>The genome of the myxosporean Thelohanellus kitauei shows adaptations to nutrient acquisition within its fish host.</title>
        <authorList>
            <person name="Yang Y."/>
            <person name="Xiong J."/>
            <person name="Zhou Z."/>
            <person name="Huo F."/>
            <person name="Miao W."/>
            <person name="Ran C."/>
            <person name="Liu Y."/>
            <person name="Zhang J."/>
            <person name="Feng J."/>
            <person name="Wang M."/>
            <person name="Wang M."/>
            <person name="Wang L."/>
            <person name="Yao B."/>
        </authorList>
    </citation>
    <scope>NUCLEOTIDE SEQUENCE [LARGE SCALE GENOMIC DNA]</scope>
    <source>
        <strain evidence="3">Wuqing</strain>
    </source>
</reference>
<dbReference type="InterPro" id="IPR006461">
    <property type="entry name" value="PLAC_motif_containing"/>
</dbReference>
<accession>A0A0C2MPP9</accession>
<name>A0A0C2MPP9_THEKT</name>
<proteinExistence type="inferred from homology"/>
<dbReference type="OrthoDB" id="5946211at2759"/>
<dbReference type="NCBIfam" id="TIGR01571">
    <property type="entry name" value="A_thal_Cys_rich"/>
    <property type="match status" value="1"/>
</dbReference>
<keyword evidence="2" id="KW-0472">Membrane</keyword>
<keyword evidence="4" id="KW-1185">Reference proteome</keyword>
<feature type="transmembrane region" description="Helical" evidence="2">
    <location>
        <begin position="41"/>
        <end position="59"/>
    </location>
</feature>
<evidence type="ECO:0000256" key="2">
    <source>
        <dbReference type="SAM" id="Phobius"/>
    </source>
</evidence>
<dbReference type="PANTHER" id="PTHR15907">
    <property type="entry name" value="DUF614 FAMILY PROTEIN-RELATED"/>
    <property type="match status" value="1"/>
</dbReference>
<dbReference type="Pfam" id="PF04749">
    <property type="entry name" value="PLAC8"/>
    <property type="match status" value="1"/>
</dbReference>
<organism evidence="3 4">
    <name type="scientific">Thelohanellus kitauei</name>
    <name type="common">Myxosporean</name>
    <dbReference type="NCBI Taxonomy" id="669202"/>
    <lineage>
        <taxon>Eukaryota</taxon>
        <taxon>Metazoa</taxon>
        <taxon>Cnidaria</taxon>
        <taxon>Myxozoa</taxon>
        <taxon>Myxosporea</taxon>
        <taxon>Bivalvulida</taxon>
        <taxon>Platysporina</taxon>
        <taxon>Myxobolidae</taxon>
        <taxon>Thelohanellus</taxon>
    </lineage>
</organism>
<sequence>MGKEFKQGLFGCCGNCKNCCCSFCCPCITVGKTAEKVGDGFVVWCLFGCVLPVIAPIFMRNKVRQKNDIDGSLLGDILAGWCCTCCAVSQFSSEVGVYMER</sequence>
<comment type="similarity">
    <text evidence="1">Belongs to the cornifelin family.</text>
</comment>
<dbReference type="EMBL" id="JWZT01003552">
    <property type="protein sequence ID" value="KII66330.1"/>
    <property type="molecule type" value="Genomic_DNA"/>
</dbReference>
<evidence type="ECO:0000313" key="4">
    <source>
        <dbReference type="Proteomes" id="UP000031668"/>
    </source>
</evidence>
<gene>
    <name evidence="3" type="ORF">RF11_14221</name>
</gene>
<dbReference type="Proteomes" id="UP000031668">
    <property type="component" value="Unassembled WGS sequence"/>
</dbReference>
<evidence type="ECO:0000256" key="1">
    <source>
        <dbReference type="ARBA" id="ARBA00009024"/>
    </source>
</evidence>
<keyword evidence="2" id="KW-0812">Transmembrane</keyword>
<dbReference type="AlphaFoldDB" id="A0A0C2MPP9"/>
<keyword evidence="2" id="KW-1133">Transmembrane helix</keyword>
<evidence type="ECO:0000313" key="3">
    <source>
        <dbReference type="EMBL" id="KII66330.1"/>
    </source>
</evidence>
<dbReference type="OMA" id="ILAGWCC"/>
<comment type="caution">
    <text evidence="3">The sequence shown here is derived from an EMBL/GenBank/DDBJ whole genome shotgun (WGS) entry which is preliminary data.</text>
</comment>
<protein>
    <submittedName>
        <fullName evidence="3">Protein PLANT CADMIUM RESISTANCE 2</fullName>
    </submittedName>
</protein>